<feature type="domain" description="Ig-like" evidence="3">
    <location>
        <begin position="373"/>
        <end position="452"/>
    </location>
</feature>
<comment type="caution">
    <text evidence="4">The sequence shown here is derived from an EMBL/GenBank/DDBJ whole genome shotgun (WGS) entry which is preliminary data.</text>
</comment>
<dbReference type="Gene3D" id="2.60.40.10">
    <property type="entry name" value="Immunoglobulins"/>
    <property type="match status" value="4"/>
</dbReference>
<protein>
    <recommendedName>
        <fullName evidence="3">Ig-like domain-containing protein</fullName>
    </recommendedName>
</protein>
<keyword evidence="5" id="KW-1185">Reference proteome</keyword>
<reference evidence="4" key="1">
    <citation type="journal article" date="2023" name="G3 (Bethesda)">
        <title>A reference genome for the long-term kleptoplast-retaining sea slug Elysia crispata morphotype clarki.</title>
        <authorList>
            <person name="Eastman K.E."/>
            <person name="Pendleton A.L."/>
            <person name="Shaikh M.A."/>
            <person name="Suttiyut T."/>
            <person name="Ogas R."/>
            <person name="Tomko P."/>
            <person name="Gavelis G."/>
            <person name="Widhalm J.R."/>
            <person name="Wisecaver J.H."/>
        </authorList>
    </citation>
    <scope>NUCLEOTIDE SEQUENCE</scope>
    <source>
        <strain evidence="4">ECLA1</strain>
    </source>
</reference>
<dbReference type="SUPFAM" id="SSF48726">
    <property type="entry name" value="Immunoglobulin"/>
    <property type="match status" value="5"/>
</dbReference>
<feature type="chain" id="PRO_5042134377" description="Ig-like domain-containing protein" evidence="2">
    <location>
        <begin position="29"/>
        <end position="750"/>
    </location>
</feature>
<dbReference type="PROSITE" id="PS50835">
    <property type="entry name" value="IG_LIKE"/>
    <property type="match status" value="5"/>
</dbReference>
<keyword evidence="1" id="KW-0472">Membrane</keyword>
<dbReference type="InterPro" id="IPR003599">
    <property type="entry name" value="Ig_sub"/>
</dbReference>
<feature type="signal peptide" evidence="2">
    <location>
        <begin position="1"/>
        <end position="28"/>
    </location>
</feature>
<gene>
    <name evidence="4" type="ORF">RRG08_064663</name>
</gene>
<accession>A0AAE1B9K3</accession>
<dbReference type="Pfam" id="PF13895">
    <property type="entry name" value="Ig_2"/>
    <property type="match status" value="1"/>
</dbReference>
<evidence type="ECO:0000259" key="3">
    <source>
        <dbReference type="PROSITE" id="PS50835"/>
    </source>
</evidence>
<organism evidence="4 5">
    <name type="scientific">Elysia crispata</name>
    <name type="common">lettuce slug</name>
    <dbReference type="NCBI Taxonomy" id="231223"/>
    <lineage>
        <taxon>Eukaryota</taxon>
        <taxon>Metazoa</taxon>
        <taxon>Spiralia</taxon>
        <taxon>Lophotrochozoa</taxon>
        <taxon>Mollusca</taxon>
        <taxon>Gastropoda</taxon>
        <taxon>Heterobranchia</taxon>
        <taxon>Euthyneura</taxon>
        <taxon>Panpulmonata</taxon>
        <taxon>Sacoglossa</taxon>
        <taxon>Placobranchoidea</taxon>
        <taxon>Plakobranchidae</taxon>
        <taxon>Elysia</taxon>
    </lineage>
</organism>
<evidence type="ECO:0000256" key="1">
    <source>
        <dbReference type="SAM" id="Phobius"/>
    </source>
</evidence>
<keyword evidence="2" id="KW-0732">Signal</keyword>
<name>A0AAE1B9K3_9GAST</name>
<feature type="domain" description="Ig-like" evidence="3">
    <location>
        <begin position="284"/>
        <end position="367"/>
    </location>
</feature>
<sequence>MGKDMSSLKFVLPLLLLFCFEVFETGFASSDLNLETTAGRRYVISPLATKYGNIAEKCKDFNMQPAVLASNAAFREWNDAMVRSLMREPLWFITEQVSGEYRWLEEKIDESLYNVTKFSHVIADCSKDQPFCHRSMWSSRDASFKLEITCCKLDFNFMCDKTDYCAANPCQNKLCHLGGGSYTCNLQTPSVNIEPKNVSAGMDVQLNCSVILPDGIDASAVADSFQWFLGENQLKDENMTGIADSPLTLEAVGLADRGFYSCRYVSGADISASSQMLELVVNPPNAPTLVSSATVIEGGGQVTMSCSFSDQFPATVMYLFLQPMMNTVSGEGRLDIHNINTSNRGEYKCKISISGIESGPSNSVWISLKPAIPKLSTSIDRISHNGEATLHCSNKDVEPPVRQFIFMKNDEVIQEGKDDLAIIKNFSPRKDAEYSCFVQIPNAQGTSDDPVQSTESNVIHLSYAWSAITLTSSSADLKDGDTVNLTCDSSEPKIEQYHFYKDSIPLDAANTFTTNTKYVIISQELKIQNFTAASQGEYTCKVLIGGILSPISNSINLILSEKPTLSSTSTTVPKGSTIKLSCSGQSDLFEIQSYSWAKDGQIFTTTSESRISLKPFTEAHEGNYSCRPNHMSTEEQQIWSDGLALTCVPQFHICNCYCSNQTVRVNVTYEEVQEVVGQLERDLKVQTKNLSASQRKKISVPDFNAYSTSVGFVAILINVLVFGSIMIADGHVLIVFACNKLFCRPKKLLT</sequence>
<keyword evidence="1" id="KW-0812">Transmembrane</keyword>
<feature type="domain" description="Ig-like" evidence="3">
    <location>
        <begin position="466"/>
        <end position="556"/>
    </location>
</feature>
<dbReference type="Proteomes" id="UP001283361">
    <property type="component" value="Unassembled WGS sequence"/>
</dbReference>
<evidence type="ECO:0000256" key="2">
    <source>
        <dbReference type="SAM" id="SignalP"/>
    </source>
</evidence>
<feature type="transmembrane region" description="Helical" evidence="1">
    <location>
        <begin position="710"/>
        <end position="738"/>
    </location>
</feature>
<evidence type="ECO:0000313" key="5">
    <source>
        <dbReference type="Proteomes" id="UP001283361"/>
    </source>
</evidence>
<dbReference type="SMART" id="SM00408">
    <property type="entry name" value="IGc2"/>
    <property type="match status" value="4"/>
</dbReference>
<dbReference type="InterPro" id="IPR036179">
    <property type="entry name" value="Ig-like_dom_sf"/>
</dbReference>
<dbReference type="AlphaFoldDB" id="A0AAE1B9K3"/>
<dbReference type="SMART" id="SM00409">
    <property type="entry name" value="IG"/>
    <property type="match status" value="4"/>
</dbReference>
<proteinExistence type="predicted"/>
<dbReference type="InterPro" id="IPR003598">
    <property type="entry name" value="Ig_sub2"/>
</dbReference>
<dbReference type="InterPro" id="IPR007110">
    <property type="entry name" value="Ig-like_dom"/>
</dbReference>
<dbReference type="PANTHER" id="PTHR46013:SF4">
    <property type="entry name" value="B-CELL RECEPTOR CD22-RELATED"/>
    <property type="match status" value="1"/>
</dbReference>
<dbReference type="InterPro" id="IPR013783">
    <property type="entry name" value="Ig-like_fold"/>
</dbReference>
<dbReference type="Pfam" id="PF13927">
    <property type="entry name" value="Ig_3"/>
    <property type="match status" value="1"/>
</dbReference>
<feature type="domain" description="Ig-like" evidence="3">
    <location>
        <begin position="189"/>
        <end position="278"/>
    </location>
</feature>
<dbReference type="PANTHER" id="PTHR46013">
    <property type="entry name" value="VASCULAR CELL ADHESION MOLECULE 1"/>
    <property type="match status" value="1"/>
</dbReference>
<dbReference type="EMBL" id="JAWDGP010000269">
    <property type="protein sequence ID" value="KAK3802070.1"/>
    <property type="molecule type" value="Genomic_DNA"/>
</dbReference>
<evidence type="ECO:0000313" key="4">
    <source>
        <dbReference type="EMBL" id="KAK3802070.1"/>
    </source>
</evidence>
<feature type="domain" description="Ig-like" evidence="3">
    <location>
        <begin position="563"/>
        <end position="639"/>
    </location>
</feature>
<keyword evidence="1" id="KW-1133">Transmembrane helix</keyword>